<accession>A0A938Y9U7</accession>
<dbReference type="GO" id="GO:0032131">
    <property type="term" value="F:alkylated DNA binding"/>
    <property type="evidence" value="ECO:0007669"/>
    <property type="project" value="TreeGrafter"/>
</dbReference>
<dbReference type="InterPro" id="IPR011257">
    <property type="entry name" value="DNA_glycosylase"/>
</dbReference>
<gene>
    <name evidence="3" type="ORF">JL106_14670</name>
</gene>
<dbReference type="Gene3D" id="1.10.340.30">
    <property type="entry name" value="Hypothetical protein, domain 2"/>
    <property type="match status" value="1"/>
</dbReference>
<dbReference type="SUPFAM" id="SSF48150">
    <property type="entry name" value="DNA-glycosylase"/>
    <property type="match status" value="1"/>
</dbReference>
<proteinExistence type="predicted"/>
<evidence type="ECO:0000313" key="4">
    <source>
        <dbReference type="Proteomes" id="UP000663792"/>
    </source>
</evidence>
<dbReference type="EMBL" id="JAERWK010000019">
    <property type="protein sequence ID" value="MBM9468525.1"/>
    <property type="molecule type" value="Genomic_DNA"/>
</dbReference>
<dbReference type="GO" id="GO:0005737">
    <property type="term" value="C:cytoplasm"/>
    <property type="evidence" value="ECO:0007669"/>
    <property type="project" value="TreeGrafter"/>
</dbReference>
<organism evidence="3 4">
    <name type="scientific">Nakamurella leprariae</name>
    <dbReference type="NCBI Taxonomy" id="2803911"/>
    <lineage>
        <taxon>Bacteria</taxon>
        <taxon>Bacillati</taxon>
        <taxon>Actinomycetota</taxon>
        <taxon>Actinomycetes</taxon>
        <taxon>Nakamurellales</taxon>
        <taxon>Nakamurellaceae</taxon>
        <taxon>Nakamurella</taxon>
    </lineage>
</organism>
<evidence type="ECO:0000256" key="1">
    <source>
        <dbReference type="ARBA" id="ARBA00022763"/>
    </source>
</evidence>
<dbReference type="GO" id="GO:0008725">
    <property type="term" value="F:DNA-3-methyladenine glycosylase activity"/>
    <property type="evidence" value="ECO:0007669"/>
    <property type="project" value="TreeGrafter"/>
</dbReference>
<keyword evidence="1" id="KW-0227">DNA damage</keyword>
<name>A0A938Y9U7_9ACTN</name>
<dbReference type="GO" id="GO:0006307">
    <property type="term" value="P:DNA alkylation repair"/>
    <property type="evidence" value="ECO:0007669"/>
    <property type="project" value="TreeGrafter"/>
</dbReference>
<evidence type="ECO:0000313" key="3">
    <source>
        <dbReference type="EMBL" id="MBM9468525.1"/>
    </source>
</evidence>
<dbReference type="AlphaFoldDB" id="A0A938Y9U7"/>
<dbReference type="InterPro" id="IPR051912">
    <property type="entry name" value="Alkylbase_DNA_Glycosylase/TA"/>
</dbReference>
<dbReference type="GO" id="GO:0006285">
    <property type="term" value="P:base-excision repair, AP site formation"/>
    <property type="evidence" value="ECO:0007669"/>
    <property type="project" value="TreeGrafter"/>
</dbReference>
<sequence length="302" mass="33646">MTSTWTPAEPVDLISTLAPLRRGTGDPTLRFEGDRVWRVSRTPLGSATLHLVPTVGGGVRATAWGDGAEWMISQVPELLGHGDDWTGFDCSGHRLLHDSRRRNPGLRLPRTGLVFETMVPTVIEQKVTGKEARFAYRHLVRQFGEPPPGPAPDRMVVPPSPEQWRRIPSWEWHRVNVDPSRSRTVLATARVADSLDRTVRWGRGGPRVVAALQSVPGVGPWTAAEVVQRAHGDPDHVSVGDYHLAAYVGWALIGRPVDDDGMLELLEPWAGHRHRIVRLIEVSGFRKPRFGPRMTIQDHRAH</sequence>
<reference evidence="3" key="1">
    <citation type="submission" date="2021-01" db="EMBL/GenBank/DDBJ databases">
        <title>YIM 132084 draft genome.</title>
        <authorList>
            <person name="An D."/>
        </authorList>
    </citation>
    <scope>NUCLEOTIDE SEQUENCE</scope>
    <source>
        <strain evidence="3">YIM 132084</strain>
    </source>
</reference>
<comment type="caution">
    <text evidence="3">The sequence shown here is derived from an EMBL/GenBank/DDBJ whole genome shotgun (WGS) entry which is preliminary data.</text>
</comment>
<dbReference type="Proteomes" id="UP000663792">
    <property type="component" value="Unassembled WGS sequence"/>
</dbReference>
<dbReference type="RefSeq" id="WP_205261538.1">
    <property type="nucleotide sequence ID" value="NZ_JAERWK010000019.1"/>
</dbReference>
<dbReference type="GO" id="GO:0043916">
    <property type="term" value="F:DNA-7-methylguanine glycosylase activity"/>
    <property type="evidence" value="ECO:0007669"/>
    <property type="project" value="TreeGrafter"/>
</dbReference>
<evidence type="ECO:0000256" key="2">
    <source>
        <dbReference type="ARBA" id="ARBA00023204"/>
    </source>
</evidence>
<dbReference type="GO" id="GO:0032993">
    <property type="term" value="C:protein-DNA complex"/>
    <property type="evidence" value="ECO:0007669"/>
    <property type="project" value="TreeGrafter"/>
</dbReference>
<dbReference type="PANTHER" id="PTHR43003">
    <property type="entry name" value="DNA-3-METHYLADENINE GLYCOSYLASE"/>
    <property type="match status" value="1"/>
</dbReference>
<protein>
    <submittedName>
        <fullName evidence="3">DNA-3-methyladenine glycosylase 2 family protein</fullName>
    </submittedName>
</protein>
<dbReference type="PANTHER" id="PTHR43003:SF6">
    <property type="entry name" value="DNA GLYCOSYLASE"/>
    <property type="match status" value="1"/>
</dbReference>
<keyword evidence="4" id="KW-1185">Reference proteome</keyword>
<keyword evidence="2" id="KW-0234">DNA repair</keyword>